<dbReference type="Gene3D" id="3.40.50.720">
    <property type="entry name" value="NAD(P)-binding Rossmann-like Domain"/>
    <property type="match status" value="1"/>
</dbReference>
<sequence>MFQDKVVLVTGGGTGIGRATCIKLSSSGAKVVVNYSKSFKEARETYDQLTNEGLLYQADISDEIQVKEMILACIEKFGKLDYLVNNAGITHQLAMDNLEGATDEVWDKLWDVNVKGTFHCIKEAVPYLKKSKDAAIVNVGSVAGTTGLGSSVPYAVTKSAVHGLTKSLAFSLAPKVRINSIVPGAVKTRWWKGNEEKMEELAGRILLKRIAIPEDIAESICYALVQKSLTGQIITVDNGQTM</sequence>
<dbReference type="PROSITE" id="PS00061">
    <property type="entry name" value="ADH_SHORT"/>
    <property type="match status" value="1"/>
</dbReference>
<evidence type="ECO:0000313" key="5">
    <source>
        <dbReference type="Proteomes" id="UP000198752"/>
    </source>
</evidence>
<evidence type="ECO:0000256" key="1">
    <source>
        <dbReference type="ARBA" id="ARBA00006484"/>
    </source>
</evidence>
<dbReference type="STRING" id="269670.SAMN02982927_02384"/>
<comment type="similarity">
    <text evidence="1 3">Belongs to the short-chain dehydrogenases/reductases (SDR) family.</text>
</comment>
<keyword evidence="2" id="KW-0560">Oxidoreductase</keyword>
<dbReference type="InterPro" id="IPR020904">
    <property type="entry name" value="Sc_DH/Rdtase_CS"/>
</dbReference>
<dbReference type="Pfam" id="PF00106">
    <property type="entry name" value="adh_short"/>
    <property type="match status" value="1"/>
</dbReference>
<dbReference type="OrthoDB" id="9790146at2"/>
<evidence type="ECO:0000256" key="3">
    <source>
        <dbReference type="RuleBase" id="RU000363"/>
    </source>
</evidence>
<gene>
    <name evidence="4" type="ORF">SAMN02982927_02384</name>
</gene>
<dbReference type="CDD" id="cd05233">
    <property type="entry name" value="SDR_c"/>
    <property type="match status" value="1"/>
</dbReference>
<dbReference type="PANTHER" id="PTHR43639">
    <property type="entry name" value="OXIDOREDUCTASE, SHORT-CHAIN DEHYDROGENASE/REDUCTASE FAMILY (AFU_ORTHOLOGUE AFUA_5G02870)"/>
    <property type="match status" value="1"/>
</dbReference>
<dbReference type="PRINTS" id="PR00081">
    <property type="entry name" value="GDHRDH"/>
</dbReference>
<dbReference type="SUPFAM" id="SSF51735">
    <property type="entry name" value="NAD(P)-binding Rossmann-fold domains"/>
    <property type="match status" value="1"/>
</dbReference>
<dbReference type="InterPro" id="IPR002347">
    <property type="entry name" value="SDR_fam"/>
</dbReference>
<dbReference type="PANTHER" id="PTHR43639:SF1">
    <property type="entry name" value="SHORT-CHAIN DEHYDROGENASE_REDUCTASE FAMILY PROTEIN"/>
    <property type="match status" value="1"/>
</dbReference>
<accession>A0A1I2TQ46</accession>
<protein>
    <submittedName>
        <fullName evidence="4">3-oxoacyl-[acyl-carrier protein] reductase</fullName>
    </submittedName>
</protein>
<proteinExistence type="inferred from homology"/>
<dbReference type="AlphaFoldDB" id="A0A1I2TQ46"/>
<dbReference type="PRINTS" id="PR00080">
    <property type="entry name" value="SDRFAMILY"/>
</dbReference>
<evidence type="ECO:0000256" key="2">
    <source>
        <dbReference type="ARBA" id="ARBA00023002"/>
    </source>
</evidence>
<dbReference type="Proteomes" id="UP000198752">
    <property type="component" value="Unassembled WGS sequence"/>
</dbReference>
<dbReference type="GO" id="GO:0008206">
    <property type="term" value="P:bile acid metabolic process"/>
    <property type="evidence" value="ECO:0007669"/>
    <property type="project" value="UniProtKB-ARBA"/>
</dbReference>
<reference evidence="5" key="1">
    <citation type="submission" date="2016-10" db="EMBL/GenBank/DDBJ databases">
        <authorList>
            <person name="Varghese N."/>
            <person name="Submissions S."/>
        </authorList>
    </citation>
    <scope>NUCLEOTIDE SEQUENCE [LARGE SCALE GENOMIC DNA]</scope>
    <source>
        <strain evidence="5">ATCC 700379</strain>
    </source>
</reference>
<dbReference type="InterPro" id="IPR036291">
    <property type="entry name" value="NAD(P)-bd_dom_sf"/>
</dbReference>
<dbReference type="GO" id="GO:0016491">
    <property type="term" value="F:oxidoreductase activity"/>
    <property type="evidence" value="ECO:0007669"/>
    <property type="project" value="UniProtKB-KW"/>
</dbReference>
<keyword evidence="5" id="KW-1185">Reference proteome</keyword>
<evidence type="ECO:0000313" key="4">
    <source>
        <dbReference type="EMBL" id="SFG66279.1"/>
    </source>
</evidence>
<name>A0A1I2TQ46_9BACL</name>
<organism evidence="4 5">
    <name type="scientific">Sporolactobacillus nakayamae</name>
    <dbReference type="NCBI Taxonomy" id="269670"/>
    <lineage>
        <taxon>Bacteria</taxon>
        <taxon>Bacillati</taxon>
        <taxon>Bacillota</taxon>
        <taxon>Bacilli</taxon>
        <taxon>Bacillales</taxon>
        <taxon>Sporolactobacillaceae</taxon>
        <taxon>Sporolactobacillus</taxon>
    </lineage>
</organism>
<dbReference type="FunFam" id="3.40.50.720:FF:000084">
    <property type="entry name" value="Short-chain dehydrogenase reductase"/>
    <property type="match status" value="1"/>
</dbReference>
<dbReference type="EMBL" id="FOOY01000016">
    <property type="protein sequence ID" value="SFG66279.1"/>
    <property type="molecule type" value="Genomic_DNA"/>
</dbReference>